<keyword evidence="2" id="KW-1185">Reference proteome</keyword>
<dbReference type="EMBL" id="JBBWWR010000009">
    <property type="protein sequence ID" value="KAK8961636.1"/>
    <property type="molecule type" value="Genomic_DNA"/>
</dbReference>
<dbReference type="Gene3D" id="1.10.890.20">
    <property type="match status" value="1"/>
</dbReference>
<comment type="caution">
    <text evidence="1">The sequence shown here is derived from an EMBL/GenBank/DDBJ whole genome shotgun (WGS) entry which is preliminary data.</text>
</comment>
<reference evidence="1 2" key="1">
    <citation type="journal article" date="2022" name="Nat. Plants">
        <title>Genomes of leafy and leafless Platanthera orchids illuminate the evolution of mycoheterotrophy.</title>
        <authorList>
            <person name="Li M.H."/>
            <person name="Liu K.W."/>
            <person name="Li Z."/>
            <person name="Lu H.C."/>
            <person name="Ye Q.L."/>
            <person name="Zhang D."/>
            <person name="Wang J.Y."/>
            <person name="Li Y.F."/>
            <person name="Zhong Z.M."/>
            <person name="Liu X."/>
            <person name="Yu X."/>
            <person name="Liu D.K."/>
            <person name="Tu X.D."/>
            <person name="Liu B."/>
            <person name="Hao Y."/>
            <person name="Liao X.Y."/>
            <person name="Jiang Y.T."/>
            <person name="Sun W.H."/>
            <person name="Chen J."/>
            <person name="Chen Y.Q."/>
            <person name="Ai Y."/>
            <person name="Zhai J.W."/>
            <person name="Wu S.S."/>
            <person name="Zhou Z."/>
            <person name="Hsiao Y.Y."/>
            <person name="Wu W.L."/>
            <person name="Chen Y.Y."/>
            <person name="Lin Y.F."/>
            <person name="Hsu J.L."/>
            <person name="Li C.Y."/>
            <person name="Wang Z.W."/>
            <person name="Zhao X."/>
            <person name="Zhong W.Y."/>
            <person name="Ma X.K."/>
            <person name="Ma L."/>
            <person name="Huang J."/>
            <person name="Chen G.Z."/>
            <person name="Huang M.Z."/>
            <person name="Huang L."/>
            <person name="Peng D.H."/>
            <person name="Luo Y.B."/>
            <person name="Zou S.Q."/>
            <person name="Chen S.P."/>
            <person name="Lan S."/>
            <person name="Tsai W.C."/>
            <person name="Van de Peer Y."/>
            <person name="Liu Z.J."/>
        </authorList>
    </citation>
    <scope>NUCLEOTIDE SEQUENCE [LARGE SCALE GENOMIC DNA]</scope>
    <source>
        <strain evidence="1">Lor288</strain>
    </source>
</reference>
<protein>
    <submittedName>
        <fullName evidence="1">Fatty-acid-binding protein 1</fullName>
    </submittedName>
</protein>
<sequence>MGLMGEKTTWRAWVEVASRVEIAYSNSNVHFHGIIAVDGKEVGSIQSKHLCQSVLDLYIGDDPFDKKAKEDVELGLASLLQN</sequence>
<dbReference type="PANTHER" id="PTHR47589">
    <property type="entry name" value="FATTY-ACID-BINDING PROTEIN 1"/>
    <property type="match status" value="1"/>
</dbReference>
<gene>
    <name evidence="1" type="primary">FAP1</name>
    <name evidence="1" type="ORF">KSP40_PGU016066</name>
</gene>
<evidence type="ECO:0000313" key="1">
    <source>
        <dbReference type="EMBL" id="KAK8961636.1"/>
    </source>
</evidence>
<accession>A0ABR2MC77</accession>
<proteinExistence type="predicted"/>
<organism evidence="1 2">
    <name type="scientific">Platanthera guangdongensis</name>
    <dbReference type="NCBI Taxonomy" id="2320717"/>
    <lineage>
        <taxon>Eukaryota</taxon>
        <taxon>Viridiplantae</taxon>
        <taxon>Streptophyta</taxon>
        <taxon>Embryophyta</taxon>
        <taxon>Tracheophyta</taxon>
        <taxon>Spermatophyta</taxon>
        <taxon>Magnoliopsida</taxon>
        <taxon>Liliopsida</taxon>
        <taxon>Asparagales</taxon>
        <taxon>Orchidaceae</taxon>
        <taxon>Orchidoideae</taxon>
        <taxon>Orchideae</taxon>
        <taxon>Orchidinae</taxon>
        <taxon>Platanthera</taxon>
    </lineage>
</organism>
<dbReference type="InterPro" id="IPR036298">
    <property type="entry name" value="Chalcone_isomerase_sf"/>
</dbReference>
<dbReference type="InterPro" id="IPR016089">
    <property type="entry name" value="Chalcone_isomerase_bundle_sf"/>
</dbReference>
<dbReference type="PANTHER" id="PTHR47589:SF5">
    <property type="entry name" value="CHALCONE ISOMERASE DOMAIN-CONTAINING PROTEIN"/>
    <property type="match status" value="1"/>
</dbReference>
<evidence type="ECO:0000313" key="2">
    <source>
        <dbReference type="Proteomes" id="UP001412067"/>
    </source>
</evidence>
<dbReference type="Proteomes" id="UP001412067">
    <property type="component" value="Unassembled WGS sequence"/>
</dbReference>
<name>A0ABR2MC77_9ASPA</name>
<dbReference type="SUPFAM" id="SSF54626">
    <property type="entry name" value="Chalcone isomerase"/>
    <property type="match status" value="1"/>
</dbReference>
<dbReference type="InterPro" id="IPR044228">
    <property type="entry name" value="FAP1"/>
</dbReference>